<proteinExistence type="predicted"/>
<evidence type="ECO:0000256" key="10">
    <source>
        <dbReference type="ARBA" id="ARBA00023303"/>
    </source>
</evidence>
<keyword evidence="10" id="KW-0407">Ion channel</keyword>
<organism evidence="14 15">
    <name type="scientific">Paenibacillus sepulcri</name>
    <dbReference type="NCBI Taxonomy" id="359917"/>
    <lineage>
        <taxon>Bacteria</taxon>
        <taxon>Bacillati</taxon>
        <taxon>Bacillota</taxon>
        <taxon>Bacilli</taxon>
        <taxon>Bacillales</taxon>
        <taxon>Paenibacillaceae</taxon>
        <taxon>Paenibacillus</taxon>
    </lineage>
</organism>
<keyword evidence="9 12" id="KW-0472">Membrane</keyword>
<evidence type="ECO:0000259" key="13">
    <source>
        <dbReference type="PROSITE" id="PS51201"/>
    </source>
</evidence>
<dbReference type="InterPro" id="IPR003148">
    <property type="entry name" value="RCK_N"/>
</dbReference>
<evidence type="ECO:0000313" key="15">
    <source>
        <dbReference type="Proteomes" id="UP001519887"/>
    </source>
</evidence>
<evidence type="ECO:0000256" key="3">
    <source>
        <dbReference type="ARBA" id="ARBA00022538"/>
    </source>
</evidence>
<dbReference type="SUPFAM" id="SSF51735">
    <property type="entry name" value="NAD(P)-binding Rossmann-fold domains"/>
    <property type="match status" value="1"/>
</dbReference>
<keyword evidence="8" id="KW-0406">Ion transport</keyword>
<name>A0ABS7C2R1_9BACL</name>
<dbReference type="Gene3D" id="1.10.287.70">
    <property type="match status" value="1"/>
</dbReference>
<evidence type="ECO:0000256" key="11">
    <source>
        <dbReference type="ARBA" id="ARBA00034430"/>
    </source>
</evidence>
<dbReference type="InterPro" id="IPR047871">
    <property type="entry name" value="K_chnl_Slo-like"/>
</dbReference>
<evidence type="ECO:0000256" key="4">
    <source>
        <dbReference type="ARBA" id="ARBA00022692"/>
    </source>
</evidence>
<dbReference type="SUPFAM" id="SSF81324">
    <property type="entry name" value="Voltage-gated potassium channels"/>
    <property type="match status" value="1"/>
</dbReference>
<keyword evidence="3" id="KW-0633">Potassium transport</keyword>
<dbReference type="PANTHER" id="PTHR10027">
    <property type="entry name" value="CALCIUM-ACTIVATED POTASSIUM CHANNEL ALPHA CHAIN"/>
    <property type="match status" value="1"/>
</dbReference>
<evidence type="ECO:0000256" key="9">
    <source>
        <dbReference type="ARBA" id="ARBA00023136"/>
    </source>
</evidence>
<dbReference type="PROSITE" id="PS51201">
    <property type="entry name" value="RCK_N"/>
    <property type="match status" value="1"/>
</dbReference>
<keyword evidence="2" id="KW-0813">Transport</keyword>
<keyword evidence="6" id="KW-0630">Potassium</keyword>
<keyword evidence="7 12" id="KW-1133">Transmembrane helix</keyword>
<evidence type="ECO:0000256" key="6">
    <source>
        <dbReference type="ARBA" id="ARBA00022958"/>
    </source>
</evidence>
<evidence type="ECO:0000256" key="2">
    <source>
        <dbReference type="ARBA" id="ARBA00022448"/>
    </source>
</evidence>
<dbReference type="Pfam" id="PF07885">
    <property type="entry name" value="Ion_trans_2"/>
    <property type="match status" value="1"/>
</dbReference>
<dbReference type="InterPro" id="IPR036291">
    <property type="entry name" value="NAD(P)-bd_dom_sf"/>
</dbReference>
<protein>
    <submittedName>
        <fullName evidence="14">Ion transporter</fullName>
    </submittedName>
</protein>
<evidence type="ECO:0000256" key="8">
    <source>
        <dbReference type="ARBA" id="ARBA00023065"/>
    </source>
</evidence>
<dbReference type="Gene3D" id="3.40.50.720">
    <property type="entry name" value="NAD(P)-binding Rossmann-like Domain"/>
    <property type="match status" value="1"/>
</dbReference>
<reference evidence="14 15" key="1">
    <citation type="submission" date="2021-07" db="EMBL/GenBank/DDBJ databases">
        <title>Paenibacillus radiodurans sp. nov., isolated from the southeastern edge of Tengger Desert.</title>
        <authorList>
            <person name="Zhang G."/>
        </authorList>
    </citation>
    <scope>NUCLEOTIDE SEQUENCE [LARGE SCALE GENOMIC DNA]</scope>
    <source>
        <strain evidence="14 15">CCM 7311</strain>
    </source>
</reference>
<evidence type="ECO:0000256" key="7">
    <source>
        <dbReference type="ARBA" id="ARBA00022989"/>
    </source>
</evidence>
<keyword evidence="5" id="KW-0631">Potassium channel</keyword>
<evidence type="ECO:0000256" key="5">
    <source>
        <dbReference type="ARBA" id="ARBA00022826"/>
    </source>
</evidence>
<dbReference type="RefSeq" id="WP_210039608.1">
    <property type="nucleotide sequence ID" value="NZ_JBHLVU010000005.1"/>
</dbReference>
<feature type="transmembrane region" description="Helical" evidence="12">
    <location>
        <begin position="20"/>
        <end position="37"/>
    </location>
</feature>
<sequence length="338" mass="37722">MYFFLRVLNKTMRFKNTSIILTVIIFILISASIAYLLEPATFTSWFNSLYWVLTTMATVGYGDYFAKTVLGKVFTIFLYIFGIGLLSLLIGKVIDSVAGIQRQREAGQLNFQGKDHIIIINWSKKAHYAVEEIMTYLPGAEIVIVDETDKHPLLNRSNVHFISGDPASDEVLERAMLQKARSAIVFADSRIDEAALADGKSLLITSSIERTAPHVHTTVEIVQEKNILNFRYINVNEFVLSHDAISRLAVRAALQEGNSEIFSQLLSRQHGDDIFEVPVEAGWRTYGDAFQDLLSRGATLISDRGDLGVNRKLNTPIPAGARLYIIADTATYQAITGK</sequence>
<comment type="caution">
    <text evidence="14">The sequence shown here is derived from an EMBL/GenBank/DDBJ whole genome shotgun (WGS) entry which is preliminary data.</text>
</comment>
<dbReference type="Proteomes" id="UP001519887">
    <property type="component" value="Unassembled WGS sequence"/>
</dbReference>
<comment type="subcellular location">
    <subcellularLocation>
        <location evidence="1">Cell membrane</location>
        <topology evidence="1">Multi-pass membrane protein</topology>
    </subcellularLocation>
</comment>
<keyword evidence="4 12" id="KW-0812">Transmembrane</keyword>
<dbReference type="InterPro" id="IPR013099">
    <property type="entry name" value="K_chnl_dom"/>
</dbReference>
<keyword evidence="15" id="KW-1185">Reference proteome</keyword>
<feature type="transmembrane region" description="Helical" evidence="12">
    <location>
        <begin position="49"/>
        <end position="66"/>
    </location>
</feature>
<feature type="domain" description="RCK N-terminal" evidence="13">
    <location>
        <begin position="114"/>
        <end position="240"/>
    </location>
</feature>
<dbReference type="Pfam" id="PF22614">
    <property type="entry name" value="Slo-like_RCK"/>
    <property type="match status" value="1"/>
</dbReference>
<dbReference type="EMBL" id="JAHZIK010000314">
    <property type="protein sequence ID" value="MBW7455170.1"/>
    <property type="molecule type" value="Genomic_DNA"/>
</dbReference>
<feature type="transmembrane region" description="Helical" evidence="12">
    <location>
        <begin position="73"/>
        <end position="94"/>
    </location>
</feature>
<evidence type="ECO:0000313" key="14">
    <source>
        <dbReference type="EMBL" id="MBW7455170.1"/>
    </source>
</evidence>
<comment type="catalytic activity">
    <reaction evidence="11">
        <text>K(+)(in) = K(+)(out)</text>
        <dbReference type="Rhea" id="RHEA:29463"/>
        <dbReference type="ChEBI" id="CHEBI:29103"/>
    </reaction>
</comment>
<evidence type="ECO:0000256" key="12">
    <source>
        <dbReference type="SAM" id="Phobius"/>
    </source>
</evidence>
<gene>
    <name evidence="14" type="ORF">K0U00_14120</name>
</gene>
<evidence type="ECO:0000256" key="1">
    <source>
        <dbReference type="ARBA" id="ARBA00004651"/>
    </source>
</evidence>
<accession>A0ABS7C2R1</accession>
<dbReference type="PANTHER" id="PTHR10027:SF10">
    <property type="entry name" value="SLOWPOKE 2, ISOFORM D"/>
    <property type="match status" value="1"/>
</dbReference>